<dbReference type="EMBL" id="MBUA01000028">
    <property type="protein sequence ID" value="MBC6492407.1"/>
    <property type="molecule type" value="Genomic_DNA"/>
</dbReference>
<comment type="caution">
    <text evidence="2">The sequence shown here is derived from an EMBL/GenBank/DDBJ whole genome shotgun (WGS) entry which is preliminary data.</text>
</comment>
<proteinExistence type="predicted"/>
<gene>
    <name evidence="2" type="ORF">BC349_15205</name>
</gene>
<accession>A0ABR7MBS5</accession>
<dbReference type="Proteomes" id="UP000765802">
    <property type="component" value="Unassembled WGS sequence"/>
</dbReference>
<organism evidence="2 3">
    <name type="scientific">Flavihumibacter stibioxidans</name>
    <dbReference type="NCBI Taxonomy" id="1834163"/>
    <lineage>
        <taxon>Bacteria</taxon>
        <taxon>Pseudomonadati</taxon>
        <taxon>Bacteroidota</taxon>
        <taxon>Chitinophagia</taxon>
        <taxon>Chitinophagales</taxon>
        <taxon>Chitinophagaceae</taxon>
        <taxon>Flavihumibacter</taxon>
    </lineage>
</organism>
<feature type="signal peptide" evidence="1">
    <location>
        <begin position="1"/>
        <end position="22"/>
    </location>
</feature>
<protein>
    <recommendedName>
        <fullName evidence="4">DUF4468 domain-containing protein</fullName>
    </recommendedName>
</protein>
<reference evidence="2 3" key="1">
    <citation type="submission" date="2016-07" db="EMBL/GenBank/DDBJ databases">
        <title>Genome analysis of Flavihumibacter stibioxidans YS-17.</title>
        <authorList>
            <person name="Shi K."/>
            <person name="Han Y."/>
            <person name="Wang G."/>
        </authorList>
    </citation>
    <scope>NUCLEOTIDE SEQUENCE [LARGE SCALE GENOMIC DNA]</scope>
    <source>
        <strain evidence="2 3">YS-17</strain>
    </source>
</reference>
<sequence length="200" mass="21811">MKKMLLGAAVILFSAVSLNVQAQKIKLVNGDLGVLAGQNEINTEFVYDGMSVGKFKTEEEYIAKKTEEYNKKEAGKGDSWAKSWKADREARFEPKFNELFGESSGITSGGSPKAKYTMIVKTIFTEPGFNVGIWRENASLNLEISIVETANKGKALAEITVMKALGRTFGGFDFDTGVRLAEAYADAGKALGKFVKSKVK</sequence>
<keyword evidence="1" id="KW-0732">Signal</keyword>
<feature type="chain" id="PRO_5045754023" description="DUF4468 domain-containing protein" evidence="1">
    <location>
        <begin position="23"/>
        <end position="200"/>
    </location>
</feature>
<keyword evidence="3" id="KW-1185">Reference proteome</keyword>
<evidence type="ECO:0008006" key="4">
    <source>
        <dbReference type="Google" id="ProtNLM"/>
    </source>
</evidence>
<dbReference type="RefSeq" id="WP_187257730.1">
    <property type="nucleotide sequence ID" value="NZ_JBHULF010000020.1"/>
</dbReference>
<name>A0ABR7MBS5_9BACT</name>
<evidence type="ECO:0000313" key="2">
    <source>
        <dbReference type="EMBL" id="MBC6492407.1"/>
    </source>
</evidence>
<evidence type="ECO:0000313" key="3">
    <source>
        <dbReference type="Proteomes" id="UP000765802"/>
    </source>
</evidence>
<evidence type="ECO:0000256" key="1">
    <source>
        <dbReference type="SAM" id="SignalP"/>
    </source>
</evidence>